<sequence>MSYHKLLERQLQRFFGEPEKWPAGMESFLKAVSEAYLAADEDRQLIERSLELTSRELTSRNDQLREELAGRERIEEALLAEKAEQAALIRKLEDTHSQLLQSEKMASIGQLTAGLVHEINNPIGFVSSNLGTLRHYVAGLLKLIGAYEAEEVGLGEEARNRLEARKEEAELGVLREDALEVVSESTEGLRRVRQIIRDLTEFSHVSDAQWQWADLHKGLDSTLTIVNNEVKYVAEVVREYGALPEVECLPSQLNQVFLNMLVNAAQAIKGKRGTITVRTGTSGTEQVFVEIEDTGEGIAPEILTRIFDPFFTTKPVGKGTGLGLALSYSIVARHRGRIDVRSQPGAGTTFRIVLPVKQNP</sequence>
<dbReference type="PANTHER" id="PTHR43065:SF50">
    <property type="entry name" value="HISTIDINE KINASE"/>
    <property type="match status" value="1"/>
</dbReference>
<accession>A0A085W6G2</accession>
<dbReference type="EMBL" id="JMCB01000018">
    <property type="protein sequence ID" value="KFE63275.1"/>
    <property type="molecule type" value="Genomic_DNA"/>
</dbReference>
<dbReference type="EC" id="2.7.13.3" evidence="2"/>
<dbReference type="InterPro" id="IPR004358">
    <property type="entry name" value="Sig_transdc_His_kin-like_C"/>
</dbReference>
<dbReference type="InterPro" id="IPR003594">
    <property type="entry name" value="HATPase_dom"/>
</dbReference>
<dbReference type="Gene3D" id="1.10.287.130">
    <property type="match status" value="1"/>
</dbReference>
<protein>
    <recommendedName>
        <fullName evidence="2">histidine kinase</fullName>
        <ecNumber evidence="2">2.7.13.3</ecNumber>
    </recommendedName>
</protein>
<evidence type="ECO:0000256" key="2">
    <source>
        <dbReference type="ARBA" id="ARBA00012438"/>
    </source>
</evidence>
<keyword evidence="5" id="KW-1185">Reference proteome</keyword>
<evidence type="ECO:0000313" key="4">
    <source>
        <dbReference type="EMBL" id="KFE63275.1"/>
    </source>
</evidence>
<reference evidence="4 5" key="1">
    <citation type="submission" date="2014-04" db="EMBL/GenBank/DDBJ databases">
        <title>Genome assembly of Hyalangium minutum DSM 14724.</title>
        <authorList>
            <person name="Sharma G."/>
            <person name="Subramanian S."/>
        </authorList>
    </citation>
    <scope>NUCLEOTIDE SEQUENCE [LARGE SCALE GENOMIC DNA]</scope>
    <source>
        <strain evidence="4 5">DSM 14724</strain>
    </source>
</reference>
<name>A0A085W6G2_9BACT</name>
<proteinExistence type="predicted"/>
<dbReference type="SMART" id="SM00387">
    <property type="entry name" value="HATPase_c"/>
    <property type="match status" value="1"/>
</dbReference>
<gene>
    <name evidence="4" type="ORF">DB31_2868</name>
</gene>
<comment type="catalytic activity">
    <reaction evidence="1">
        <text>ATP + protein L-histidine = ADP + protein N-phospho-L-histidine.</text>
        <dbReference type="EC" id="2.7.13.3"/>
    </reaction>
</comment>
<dbReference type="PROSITE" id="PS50109">
    <property type="entry name" value="HIS_KIN"/>
    <property type="match status" value="1"/>
</dbReference>
<dbReference type="RefSeq" id="WP_044196279.1">
    <property type="nucleotide sequence ID" value="NZ_JMCB01000018.1"/>
</dbReference>
<dbReference type="Proteomes" id="UP000028725">
    <property type="component" value="Unassembled WGS sequence"/>
</dbReference>
<evidence type="ECO:0000256" key="1">
    <source>
        <dbReference type="ARBA" id="ARBA00000085"/>
    </source>
</evidence>
<organism evidence="4 5">
    <name type="scientific">Hyalangium minutum</name>
    <dbReference type="NCBI Taxonomy" id="394096"/>
    <lineage>
        <taxon>Bacteria</taxon>
        <taxon>Pseudomonadati</taxon>
        <taxon>Myxococcota</taxon>
        <taxon>Myxococcia</taxon>
        <taxon>Myxococcales</taxon>
        <taxon>Cystobacterineae</taxon>
        <taxon>Archangiaceae</taxon>
        <taxon>Hyalangium</taxon>
    </lineage>
</organism>
<evidence type="ECO:0000259" key="3">
    <source>
        <dbReference type="PROSITE" id="PS50109"/>
    </source>
</evidence>
<dbReference type="SUPFAM" id="SSF55874">
    <property type="entry name" value="ATPase domain of HSP90 chaperone/DNA topoisomerase II/histidine kinase"/>
    <property type="match status" value="1"/>
</dbReference>
<evidence type="ECO:0000313" key="5">
    <source>
        <dbReference type="Proteomes" id="UP000028725"/>
    </source>
</evidence>
<dbReference type="STRING" id="394096.DB31_2868"/>
<dbReference type="InterPro" id="IPR005467">
    <property type="entry name" value="His_kinase_dom"/>
</dbReference>
<dbReference type="InterPro" id="IPR036890">
    <property type="entry name" value="HATPase_C_sf"/>
</dbReference>
<dbReference type="GO" id="GO:0004673">
    <property type="term" value="F:protein histidine kinase activity"/>
    <property type="evidence" value="ECO:0007669"/>
    <property type="project" value="UniProtKB-EC"/>
</dbReference>
<dbReference type="AlphaFoldDB" id="A0A085W6G2"/>
<dbReference type="Pfam" id="PF02518">
    <property type="entry name" value="HATPase_c"/>
    <property type="match status" value="1"/>
</dbReference>
<dbReference type="PANTHER" id="PTHR43065">
    <property type="entry name" value="SENSOR HISTIDINE KINASE"/>
    <property type="match status" value="1"/>
</dbReference>
<dbReference type="PRINTS" id="PR00344">
    <property type="entry name" value="BCTRLSENSOR"/>
</dbReference>
<dbReference type="PATRIC" id="fig|394096.3.peg.7195"/>
<comment type="caution">
    <text evidence="4">The sequence shown here is derived from an EMBL/GenBank/DDBJ whole genome shotgun (WGS) entry which is preliminary data.</text>
</comment>
<feature type="domain" description="Histidine kinase" evidence="3">
    <location>
        <begin position="114"/>
        <end position="358"/>
    </location>
</feature>
<dbReference type="Gene3D" id="3.30.565.10">
    <property type="entry name" value="Histidine kinase-like ATPase, C-terminal domain"/>
    <property type="match status" value="1"/>
</dbReference>